<feature type="compositionally biased region" description="Low complexity" evidence="1">
    <location>
        <begin position="102"/>
        <end position="114"/>
    </location>
</feature>
<dbReference type="Pfam" id="PF13240">
    <property type="entry name" value="Zn_Ribbon_1"/>
    <property type="match status" value="1"/>
</dbReference>
<dbReference type="RefSeq" id="WP_173163757.1">
    <property type="nucleotide sequence ID" value="NZ_CP053716.1"/>
</dbReference>
<dbReference type="SMART" id="SM00740">
    <property type="entry name" value="PASTA"/>
    <property type="match status" value="3"/>
</dbReference>
<organism evidence="4 5">
    <name type="scientific">Berryella wangjianweii</name>
    <dbReference type="NCBI Taxonomy" id="2734634"/>
    <lineage>
        <taxon>Bacteria</taxon>
        <taxon>Bacillati</taxon>
        <taxon>Actinomycetota</taxon>
        <taxon>Coriobacteriia</taxon>
        <taxon>Eggerthellales</taxon>
        <taxon>Eggerthellaceae</taxon>
        <taxon>Berryella</taxon>
    </lineage>
</organism>
<dbReference type="AlphaFoldDB" id="A0A6M8J1M2"/>
<name>A0A6M8J1M2_9ACTN</name>
<keyword evidence="2" id="KW-0812">Transmembrane</keyword>
<feature type="domain" description="PASTA" evidence="3">
    <location>
        <begin position="342"/>
        <end position="407"/>
    </location>
</feature>
<dbReference type="InterPro" id="IPR026870">
    <property type="entry name" value="Zinc_ribbon_dom"/>
</dbReference>
<dbReference type="Proteomes" id="UP000503297">
    <property type="component" value="Chromosome"/>
</dbReference>
<dbReference type="CDD" id="cd06577">
    <property type="entry name" value="PASTA_pknB"/>
    <property type="match status" value="2"/>
</dbReference>
<feature type="compositionally biased region" description="Low complexity" evidence="1">
    <location>
        <begin position="43"/>
        <end position="87"/>
    </location>
</feature>
<feature type="domain" description="PASTA" evidence="3">
    <location>
        <begin position="408"/>
        <end position="471"/>
    </location>
</feature>
<proteinExistence type="predicted"/>
<feature type="compositionally biased region" description="Basic residues" evidence="1">
    <location>
        <begin position="188"/>
        <end position="199"/>
    </location>
</feature>
<evidence type="ECO:0000256" key="1">
    <source>
        <dbReference type="SAM" id="MobiDB-lite"/>
    </source>
</evidence>
<dbReference type="InterPro" id="IPR005543">
    <property type="entry name" value="PASTA_dom"/>
</dbReference>
<dbReference type="PROSITE" id="PS51178">
    <property type="entry name" value="PASTA"/>
    <property type="match status" value="2"/>
</dbReference>
<feature type="transmembrane region" description="Helical" evidence="2">
    <location>
        <begin position="253"/>
        <end position="274"/>
    </location>
</feature>
<keyword evidence="2" id="KW-1133">Transmembrane helix</keyword>
<evidence type="ECO:0000256" key="2">
    <source>
        <dbReference type="SAM" id="Phobius"/>
    </source>
</evidence>
<dbReference type="EMBL" id="CP053716">
    <property type="protein sequence ID" value="QKF06991.1"/>
    <property type="molecule type" value="Genomic_DNA"/>
</dbReference>
<reference evidence="5" key="1">
    <citation type="submission" date="2020-05" db="EMBL/GenBank/DDBJ databases">
        <title>Novel species in genus Nocardioides.</title>
        <authorList>
            <person name="Zhang G."/>
        </authorList>
    </citation>
    <scope>NUCLEOTIDE SEQUENCE [LARGE SCALE GENOMIC DNA]</scope>
    <source>
        <strain evidence="5">zg-1050</strain>
    </source>
</reference>
<feature type="region of interest" description="Disordered" evidence="1">
    <location>
        <begin position="21"/>
        <end position="131"/>
    </location>
</feature>
<gene>
    <name evidence="4" type="ORF">HLV38_01765</name>
</gene>
<keyword evidence="2" id="KW-0472">Membrane</keyword>
<dbReference type="KEGG" id="bwa:HLV38_01765"/>
<sequence length="556" mass="56732">MICPHCQNENRDGAKFCNECGAPLNEPVGGAAARAEHEGPDGAGAVASTPTSPAARPAASDAPEAPEAAPACDAAASDEGAGIADGSDGADEEGARPERADAAASGADSQAAQDADPEPDPTTPASMRIADADITTTIDLSGLDASGYGLAGFEPARFRDGQTMEMPPVPDVADAGSKSFLSSSVKERRPKKPKKAKKAKPADDAQAPDAAADVVSTDAASAVKDAAKPSAPSSDDGAKGEGAVAKRSRRRKAVAVVLAVVLLASAGTAAALTYRMELWGGRTVPDVVGMTRADAEAVLGEAGFVPRILEVRSDETEGLVLVMDPEAGAREPRGSEVNVHVSVARTVPDLVGKTKSQAEALLREYGLTGVTFEAERSDEEEGTVLGVSPEPGTRVRAATPIVVRVAEPYLVPDVAGGTLAKAEEALAEAGLKHEVSYSYSEEVLDGTVLGCSPAPGSKVSSDTVVKLNVSRSRGAELIAAAQAYVYAGQQLSVGGTKYEVVALKDVKYLGSSQTAVSFTAKPYISLLGETVYASARDVSAVISWSDSNTVSSISQG</sequence>
<evidence type="ECO:0000313" key="4">
    <source>
        <dbReference type="EMBL" id="QKF06991.1"/>
    </source>
</evidence>
<feature type="region of interest" description="Disordered" evidence="1">
    <location>
        <begin position="161"/>
        <end position="246"/>
    </location>
</feature>
<evidence type="ECO:0000259" key="3">
    <source>
        <dbReference type="PROSITE" id="PS51178"/>
    </source>
</evidence>
<dbReference type="Pfam" id="PF03793">
    <property type="entry name" value="PASTA"/>
    <property type="match status" value="3"/>
</dbReference>
<evidence type="ECO:0000313" key="5">
    <source>
        <dbReference type="Proteomes" id="UP000503297"/>
    </source>
</evidence>
<dbReference type="Gene3D" id="3.30.10.20">
    <property type="match status" value="3"/>
</dbReference>
<protein>
    <submittedName>
        <fullName evidence="4">PASTA domain-containing protein</fullName>
    </submittedName>
</protein>
<accession>A0A6M8J1M2</accession>
<feature type="compositionally biased region" description="Low complexity" evidence="1">
    <location>
        <begin position="204"/>
        <end position="235"/>
    </location>
</feature>
<keyword evidence="5" id="KW-1185">Reference proteome</keyword>